<gene>
    <name evidence="5" type="ORF">NNL39_11450</name>
</gene>
<accession>A0ABY5FVD9</accession>
<evidence type="ECO:0000256" key="4">
    <source>
        <dbReference type="ARBA" id="ARBA00022840"/>
    </source>
</evidence>
<evidence type="ECO:0000256" key="3">
    <source>
        <dbReference type="ARBA" id="ARBA00022741"/>
    </source>
</evidence>
<comment type="similarity">
    <text evidence="1">Belongs to the folylpolyglutamate synthase family.</text>
</comment>
<organism evidence="5 6">
    <name type="scientific">Microcella humidisoli</name>
    <dbReference type="NCBI Taxonomy" id="2963406"/>
    <lineage>
        <taxon>Bacteria</taxon>
        <taxon>Bacillati</taxon>
        <taxon>Actinomycetota</taxon>
        <taxon>Actinomycetes</taxon>
        <taxon>Micrococcales</taxon>
        <taxon>Microbacteriaceae</taxon>
        <taxon>Microcella</taxon>
    </lineage>
</organism>
<evidence type="ECO:0000313" key="5">
    <source>
        <dbReference type="EMBL" id="UTT62262.1"/>
    </source>
</evidence>
<keyword evidence="2" id="KW-0436">Ligase</keyword>
<dbReference type="InterPro" id="IPR001645">
    <property type="entry name" value="Folylpolyglutamate_synth"/>
</dbReference>
<dbReference type="PANTHER" id="PTHR11136">
    <property type="entry name" value="FOLYLPOLYGLUTAMATE SYNTHASE-RELATED"/>
    <property type="match status" value="1"/>
</dbReference>
<evidence type="ECO:0000313" key="6">
    <source>
        <dbReference type="Proteomes" id="UP001060039"/>
    </source>
</evidence>
<proteinExistence type="inferred from homology"/>
<dbReference type="EMBL" id="CP101497">
    <property type="protein sequence ID" value="UTT62262.1"/>
    <property type="molecule type" value="Genomic_DNA"/>
</dbReference>
<dbReference type="InterPro" id="IPR036565">
    <property type="entry name" value="Mur-like_cat_sf"/>
</dbReference>
<dbReference type="Proteomes" id="UP001060039">
    <property type="component" value="Chromosome"/>
</dbReference>
<keyword evidence="3" id="KW-0547">Nucleotide-binding</keyword>
<dbReference type="SUPFAM" id="SSF53623">
    <property type="entry name" value="MurD-like peptide ligases, catalytic domain"/>
    <property type="match status" value="1"/>
</dbReference>
<keyword evidence="4" id="KW-0067">ATP-binding</keyword>
<evidence type="ECO:0000256" key="2">
    <source>
        <dbReference type="ARBA" id="ARBA00022598"/>
    </source>
</evidence>
<evidence type="ECO:0000256" key="1">
    <source>
        <dbReference type="ARBA" id="ARBA00008276"/>
    </source>
</evidence>
<dbReference type="PANTHER" id="PTHR11136:SF0">
    <property type="entry name" value="DIHYDROFOLATE SYNTHETASE-RELATED"/>
    <property type="match status" value="1"/>
</dbReference>
<dbReference type="RefSeq" id="WP_255159405.1">
    <property type="nucleotide sequence ID" value="NZ_CP101497.1"/>
</dbReference>
<evidence type="ECO:0008006" key="7">
    <source>
        <dbReference type="Google" id="ProtNLM"/>
    </source>
</evidence>
<name>A0ABY5FVD9_9MICO</name>
<reference evidence="5" key="1">
    <citation type="submission" date="2022-07" db="EMBL/GenBank/DDBJ databases">
        <title>Taxonomic analysis of Microcella humidisoli nov. sp., isolated from riverside soil.</title>
        <authorList>
            <person name="Molina K.M."/>
            <person name="Kim S.B."/>
        </authorList>
    </citation>
    <scope>NUCLEOTIDE SEQUENCE</scope>
    <source>
        <strain evidence="5">MMS21-STM10</strain>
    </source>
</reference>
<keyword evidence="6" id="KW-1185">Reference proteome</keyword>
<dbReference type="Gene3D" id="3.40.1190.10">
    <property type="entry name" value="Mur-like, catalytic domain"/>
    <property type="match status" value="1"/>
</dbReference>
<sequence>MPAAADSRAVDLDALESRTAFREWSARSPGQRADPRRFGMLVAALGLDVEHPAPALGVVGSKGKGTTVAYASALVAQTGLRVGTVFSPGLVSNRDRLRVNGAVLPLGDYIALLERVDAALRTLPAPDAGYIGPSGFFLAAGLAHFAAAGCEALVLEAGIGGRRDDLGRVGLTGLAMAQVFLEHTDLLGPTIAAIAADKVGAARPGIRFVSHLAQSEEAEAVIRQHTDDIGAERMRVDATARAPYAGAVVEGLTGMNAAHGMIAARRLLTELGRPDATDEQVRAAAARVHYPGRLSRHERDGSTVFVDSAVSRDGFENALAHVERETGALPALTLVSVPREKDLAGFRAVAAGLAAAATPRRVVFVALERVHLHYPERDEWPGEWATAAELPALLRSAPVVLAIGTASFSSEVLRHCGVDTDRVF</sequence>
<protein>
    <recommendedName>
        <fullName evidence="7">Dihydrofolate synthase / folylpolyglutamate synthase</fullName>
    </recommendedName>
</protein>